<evidence type="ECO:0000256" key="4">
    <source>
        <dbReference type="SAM" id="MobiDB-lite"/>
    </source>
</evidence>
<gene>
    <name evidence="5" type="ORF">JMJ35_010066</name>
</gene>
<keyword evidence="6" id="KW-1185">Reference proteome</keyword>
<evidence type="ECO:0000313" key="6">
    <source>
        <dbReference type="Proteomes" id="UP001166286"/>
    </source>
</evidence>
<dbReference type="Pfam" id="PF12796">
    <property type="entry name" value="Ank_2"/>
    <property type="match status" value="2"/>
</dbReference>
<sequence length="821" mass="91941">MEPVGCAASIFTLIQAVDTVCSWIRSFQNAPSCIQGLHIDIIGFEIVLKGFQRAVRDESVARRIPPEQTNIIVGYASQTLQQLKMSLGRMMRANGQDHDRFQWALDEAKCQEIKQKLTRYGDALDRILNVVQSDRSIEHQSMMERIQILVLRMREPRFLQASTQVLEDLDGEMEISITEASPVESSSQPIESTPPAESPNPLEEHSRRSSDSSGLSGDTVKVSDTEEEERTLAKRASKSDGKHPHSSENCSSDCTCQCHLTSTNKSSSLDLQPAKASLSCFPQLVRRCSVRECQARKVGPRRTFIIPAKVFKRVVKSSFSIRYAMTGNLEGLKKLIESGQATVCESSPDGWSLLHNAGYRGTAEMVTYLIQARADVEVGEIGTRKPADLARIRALDIDASDLERERAEAFPNWEDYKDNFEFSPIHIAVLDIYDRSDEERPSLLSLLKFTESANNAPAGQDWSAWKADYRDRSPLFLEIIEQFRQEASKSRSRKKPFLDLLNQRDARQKWTPFHWATYTGRLDAMKTLIARGANPFLITGMGRNALHQAAESKRGAIMEYVLSIDEDPHEGWFDINHQDQWGETPLHTAAPGSAACVELLLQRGAKRDIRQEEDFCVPLHLASLAKGDEKIRMVDVLSADRGAHINSLDDRGRSPMWYLLDSPRCVELLLARGAEISLKDEVKLTVLHWACMEGYAVALELLIPAASEEVIAAVDKKGDTALAKAFEFKHGACAKILLEAGALGDMNGKDGMPLVHHAVKMGDLDVLKWCFKHETYKKGERNRDGLTVMQFAHKCSTFLVPGVEELILRYESFGPRLDPDV</sequence>
<dbReference type="InterPro" id="IPR036770">
    <property type="entry name" value="Ankyrin_rpt-contain_sf"/>
</dbReference>
<name>A0AA39QQZ3_9LECA</name>
<evidence type="ECO:0008006" key="7">
    <source>
        <dbReference type="Google" id="ProtNLM"/>
    </source>
</evidence>
<dbReference type="InterPro" id="IPR050889">
    <property type="entry name" value="Dendritic_Spine_Reg/Scaffold"/>
</dbReference>
<accession>A0AA39QQZ3</accession>
<organism evidence="5 6">
    <name type="scientific">Cladonia borealis</name>
    <dbReference type="NCBI Taxonomy" id="184061"/>
    <lineage>
        <taxon>Eukaryota</taxon>
        <taxon>Fungi</taxon>
        <taxon>Dikarya</taxon>
        <taxon>Ascomycota</taxon>
        <taxon>Pezizomycotina</taxon>
        <taxon>Lecanoromycetes</taxon>
        <taxon>OSLEUM clade</taxon>
        <taxon>Lecanoromycetidae</taxon>
        <taxon>Lecanorales</taxon>
        <taxon>Lecanorineae</taxon>
        <taxon>Cladoniaceae</taxon>
        <taxon>Cladonia</taxon>
    </lineage>
</organism>
<keyword evidence="2 3" id="KW-0040">ANK repeat</keyword>
<dbReference type="SUPFAM" id="SSF48403">
    <property type="entry name" value="Ankyrin repeat"/>
    <property type="match status" value="2"/>
</dbReference>
<dbReference type="PANTHER" id="PTHR24166">
    <property type="entry name" value="ROLLING PEBBLES, ISOFORM B"/>
    <property type="match status" value="1"/>
</dbReference>
<dbReference type="PANTHER" id="PTHR24166:SF48">
    <property type="entry name" value="PROTEIN VAPYRIN"/>
    <property type="match status" value="1"/>
</dbReference>
<evidence type="ECO:0000256" key="3">
    <source>
        <dbReference type="PROSITE-ProRule" id="PRU00023"/>
    </source>
</evidence>
<dbReference type="PROSITE" id="PS50088">
    <property type="entry name" value="ANK_REPEAT"/>
    <property type="match status" value="2"/>
</dbReference>
<feature type="compositionally biased region" description="Basic and acidic residues" evidence="4">
    <location>
        <begin position="237"/>
        <end position="246"/>
    </location>
</feature>
<dbReference type="EMBL" id="JAFEKC020000023">
    <property type="protein sequence ID" value="KAK0507543.1"/>
    <property type="molecule type" value="Genomic_DNA"/>
</dbReference>
<reference evidence="5" key="1">
    <citation type="submission" date="2023-03" db="EMBL/GenBank/DDBJ databases">
        <title>Complete genome of Cladonia borealis.</title>
        <authorList>
            <person name="Park H."/>
        </authorList>
    </citation>
    <scope>NUCLEOTIDE SEQUENCE</scope>
    <source>
        <strain evidence="5">ANT050790</strain>
    </source>
</reference>
<evidence type="ECO:0000256" key="2">
    <source>
        <dbReference type="ARBA" id="ARBA00023043"/>
    </source>
</evidence>
<feature type="region of interest" description="Disordered" evidence="4">
    <location>
        <begin position="179"/>
        <end position="252"/>
    </location>
</feature>
<proteinExistence type="predicted"/>
<protein>
    <recommendedName>
        <fullName evidence="7">Ankyrin repeat protein</fullName>
    </recommendedName>
</protein>
<feature type="repeat" description="ANK" evidence="3">
    <location>
        <begin position="349"/>
        <end position="381"/>
    </location>
</feature>
<evidence type="ECO:0000313" key="5">
    <source>
        <dbReference type="EMBL" id="KAK0507543.1"/>
    </source>
</evidence>
<dbReference type="Gene3D" id="1.25.40.20">
    <property type="entry name" value="Ankyrin repeat-containing domain"/>
    <property type="match status" value="3"/>
</dbReference>
<dbReference type="Proteomes" id="UP001166286">
    <property type="component" value="Unassembled WGS sequence"/>
</dbReference>
<dbReference type="Pfam" id="PF00023">
    <property type="entry name" value="Ank"/>
    <property type="match status" value="1"/>
</dbReference>
<comment type="caution">
    <text evidence="5">The sequence shown here is derived from an EMBL/GenBank/DDBJ whole genome shotgun (WGS) entry which is preliminary data.</text>
</comment>
<keyword evidence="1" id="KW-0677">Repeat</keyword>
<feature type="repeat" description="ANK" evidence="3">
    <location>
        <begin position="508"/>
        <end position="534"/>
    </location>
</feature>
<dbReference type="SMART" id="SM00248">
    <property type="entry name" value="ANK"/>
    <property type="match status" value="9"/>
</dbReference>
<dbReference type="AlphaFoldDB" id="A0AA39QQZ3"/>
<dbReference type="PROSITE" id="PS50297">
    <property type="entry name" value="ANK_REP_REGION"/>
    <property type="match status" value="2"/>
</dbReference>
<dbReference type="InterPro" id="IPR002110">
    <property type="entry name" value="Ankyrin_rpt"/>
</dbReference>
<evidence type="ECO:0000256" key="1">
    <source>
        <dbReference type="ARBA" id="ARBA00022737"/>
    </source>
</evidence>